<comment type="function">
    <text evidence="5">S-adenosyl-L-methionine-dependent protein-lysine N-methyltransferase that methylates elongation factor 1-alpha.</text>
</comment>
<dbReference type="GO" id="GO:0016279">
    <property type="term" value="F:protein-lysine N-methyltransferase activity"/>
    <property type="evidence" value="ECO:0007669"/>
    <property type="project" value="UniProtKB-UniRule"/>
</dbReference>
<keyword evidence="7" id="KW-1185">Reference proteome</keyword>
<dbReference type="Proteomes" id="UP000614601">
    <property type="component" value="Unassembled WGS sequence"/>
</dbReference>
<evidence type="ECO:0000313" key="7">
    <source>
        <dbReference type="Proteomes" id="UP000614601"/>
    </source>
</evidence>
<protein>
    <recommendedName>
        <fullName evidence="5">Protein-lysine N-methyltransferase BOKJ2_LOCUS532</fullName>
        <ecNumber evidence="5">2.1.1.-</ecNumber>
    </recommendedName>
</protein>
<dbReference type="AlphaFoldDB" id="A0A811JR17"/>
<dbReference type="InterPro" id="IPR041370">
    <property type="entry name" value="Mlase_EEF1AKMT1/ZCCHC4"/>
</dbReference>
<evidence type="ECO:0000256" key="3">
    <source>
        <dbReference type="ARBA" id="ARBA00022603"/>
    </source>
</evidence>
<dbReference type="InterPro" id="IPR019369">
    <property type="entry name" value="Efm5/EEF1AKMT1"/>
</dbReference>
<keyword evidence="4 5" id="KW-0808">Transferase</keyword>
<dbReference type="HAMAP" id="MF_03187">
    <property type="entry name" value="Methyltr_EFM5"/>
    <property type="match status" value="1"/>
</dbReference>
<dbReference type="PANTHER" id="PTHR13200:SF0">
    <property type="entry name" value="EEF1A LYSINE METHYLTRANSFERASE 1"/>
    <property type="match status" value="1"/>
</dbReference>
<dbReference type="OrthoDB" id="206354at2759"/>
<dbReference type="EC" id="2.1.1.-" evidence="5"/>
<comment type="subcellular location">
    <subcellularLocation>
        <location evidence="1 5">Cytoplasm</location>
    </subcellularLocation>
</comment>
<organism evidence="6 7">
    <name type="scientific">Bursaphelenchus okinawaensis</name>
    <dbReference type="NCBI Taxonomy" id="465554"/>
    <lineage>
        <taxon>Eukaryota</taxon>
        <taxon>Metazoa</taxon>
        <taxon>Ecdysozoa</taxon>
        <taxon>Nematoda</taxon>
        <taxon>Chromadorea</taxon>
        <taxon>Rhabditida</taxon>
        <taxon>Tylenchina</taxon>
        <taxon>Tylenchomorpha</taxon>
        <taxon>Aphelenchoidea</taxon>
        <taxon>Aphelenchoididae</taxon>
        <taxon>Bursaphelenchus</taxon>
    </lineage>
</organism>
<proteinExistence type="inferred from homology"/>
<sequence length="224" mass="25566">MATDSTLDDSDGEYQLSSDVLAMVAEIQAKGAVVTDENENTANSKSEIWSMSQFWYTKETSDKLCEEIVELTKTFDGPVRVAFLSCPTIFEAMEKKEDKPSNLHTHLYEYDTRFGETTSNFTFYDYNDPLEVPAEFSNIYDIVVVDPPHLSDECAVKFAQTIRVLAKDKNTPLIYCTAAKMEDIIKQLFNARMTDFHPEHTSKLGNIFCCYTNYEPKTFKWAGE</sequence>
<evidence type="ECO:0000256" key="1">
    <source>
        <dbReference type="ARBA" id="ARBA00004496"/>
    </source>
</evidence>
<accession>A0A811JR17</accession>
<dbReference type="PANTHER" id="PTHR13200">
    <property type="entry name" value="EEF1A LYSINE METHYLTRANSFERASE 1"/>
    <property type="match status" value="1"/>
</dbReference>
<keyword evidence="3 5" id="KW-0489">Methyltransferase</keyword>
<evidence type="ECO:0000256" key="2">
    <source>
        <dbReference type="ARBA" id="ARBA00022490"/>
    </source>
</evidence>
<dbReference type="GO" id="GO:0005737">
    <property type="term" value="C:cytoplasm"/>
    <property type="evidence" value="ECO:0007669"/>
    <property type="project" value="UniProtKB-SubCell"/>
</dbReference>
<dbReference type="Proteomes" id="UP000783686">
    <property type="component" value="Unassembled WGS sequence"/>
</dbReference>
<evidence type="ECO:0000313" key="6">
    <source>
        <dbReference type="EMBL" id="CAD5205848.1"/>
    </source>
</evidence>
<gene>
    <name evidence="6" type="ORF">BOKJ2_LOCUS532</name>
</gene>
<evidence type="ECO:0000256" key="5">
    <source>
        <dbReference type="HAMAP-Rule" id="MF_03187"/>
    </source>
</evidence>
<dbReference type="GO" id="GO:0032259">
    <property type="term" value="P:methylation"/>
    <property type="evidence" value="ECO:0007669"/>
    <property type="project" value="UniProtKB-KW"/>
</dbReference>
<dbReference type="Pfam" id="PF10237">
    <property type="entry name" value="N6-adenineMlase"/>
    <property type="match status" value="1"/>
</dbReference>
<evidence type="ECO:0000256" key="4">
    <source>
        <dbReference type="ARBA" id="ARBA00022679"/>
    </source>
</evidence>
<dbReference type="EMBL" id="CAJFDH010000001">
    <property type="protein sequence ID" value="CAD5205848.1"/>
    <property type="molecule type" value="Genomic_DNA"/>
</dbReference>
<name>A0A811JR17_9BILA</name>
<comment type="similarity">
    <text evidence="5">Belongs to the class I-like SAM-binding methyltransferase superfamily. EFM5 family.</text>
</comment>
<keyword evidence="2 5" id="KW-0963">Cytoplasm</keyword>
<comment type="caution">
    <text evidence="6">The sequence shown here is derived from an EMBL/GenBank/DDBJ whole genome shotgun (WGS) entry which is preliminary data.</text>
</comment>
<dbReference type="EMBL" id="CAJFCW020000001">
    <property type="protein sequence ID" value="CAG9079530.1"/>
    <property type="molecule type" value="Genomic_DNA"/>
</dbReference>
<reference evidence="6" key="1">
    <citation type="submission" date="2020-09" db="EMBL/GenBank/DDBJ databases">
        <authorList>
            <person name="Kikuchi T."/>
        </authorList>
    </citation>
    <scope>NUCLEOTIDE SEQUENCE</scope>
    <source>
        <strain evidence="6">SH1</strain>
    </source>
</reference>